<dbReference type="InterPro" id="IPR056884">
    <property type="entry name" value="NPHP3-like_N"/>
</dbReference>
<dbReference type="SUPFAM" id="SSF52540">
    <property type="entry name" value="P-loop containing nucleoside triphosphate hydrolases"/>
    <property type="match status" value="1"/>
</dbReference>
<dbReference type="InterPro" id="IPR027417">
    <property type="entry name" value="P-loop_NTPase"/>
</dbReference>
<dbReference type="PROSITE" id="PS50082">
    <property type="entry name" value="WD_REPEATS_2"/>
    <property type="match status" value="5"/>
</dbReference>
<feature type="repeat" description="WD" evidence="3">
    <location>
        <begin position="769"/>
        <end position="810"/>
    </location>
</feature>
<evidence type="ECO:0000256" key="1">
    <source>
        <dbReference type="ARBA" id="ARBA00022574"/>
    </source>
</evidence>
<proteinExistence type="predicted"/>
<organism evidence="5 6">
    <name type="scientific">Psilocybe cyanescens</name>
    <dbReference type="NCBI Taxonomy" id="93625"/>
    <lineage>
        <taxon>Eukaryota</taxon>
        <taxon>Fungi</taxon>
        <taxon>Dikarya</taxon>
        <taxon>Basidiomycota</taxon>
        <taxon>Agaricomycotina</taxon>
        <taxon>Agaricomycetes</taxon>
        <taxon>Agaricomycetidae</taxon>
        <taxon>Agaricales</taxon>
        <taxon>Agaricineae</taxon>
        <taxon>Strophariaceae</taxon>
        <taxon>Psilocybe</taxon>
    </lineage>
</organism>
<sequence length="859" mass="95139">MTSYKTRQSSYGDATGCLEGTRTEVLNTLETWASDTDSDKVYWMVGMAGIGKSTIAHTFCEILEAKNMLGGSFFASRASEKTSNARLIIPVIAHALARSSPPIRIKVVNAIKDDSTLAEPTYRNIREQFKKLVYDPIQTTAGAVDKPYKVVVIDAVDECGNLEVVASFIKLVLQSASKIPLKVFISSREESEISNAFSSSDNEAKYFRLHDIEKDVVQEDIRKYLEASLADIRDKNRHGTTKDWPSKTELNNLIARSGTLFIYAATAVRYIASGRNHYKSRLSEMAKEGLESVTEFKTDIDTLYICILEMACKEKPSHEVTPMRDLVSIIIFLRNPLPIQAIETLSEMDVSSELSPLTSVIHIPAAKEDAVAPFHASFPDFITNAVRCSPERSPSFCSLVASKGHELLARKCLTLMNRSLKYNICEIQEELTLSRRERTNSLENVGKISEALKYSCLYWASHLAEIEYNICEIQEELTLSRRERTNSLENVGKISEALKYSCLYWASHLAEIKVSDTELVDPLCVYGELIEVLYIFLHEHLLHWVECLSMLGELQTGVRSLGSIATVLSALKCHDLQLIADDARRCLQMSFDAVQKHCMEIYQSALVWLPKQSVIRKIYAREAGRVPKVFLGLFDSWGPTELVLQNRSSVQSVAFSQDGSRVISGSDNKMVQIWNVTTGGVEAVLKGHTGRVMSVAFSQDGGQVVSGSHDKTVRIWNVTIGEVEAVLEGHTGLVTSVTFSQDGSRVVSGSHDTTVRIWNVATGKVEAVLKGHTYWVESVAFSQDGSRVVSGSYDKTVWIWNVTTGKVQAVLKGHTGSVTSVAFSQDGSQVVSGSHDNTVRIWNVTTCKVEAVLEGHTGP</sequence>
<dbReference type="EMBL" id="NHYD01000233">
    <property type="protein sequence ID" value="PPQ94781.1"/>
    <property type="molecule type" value="Genomic_DNA"/>
</dbReference>
<keyword evidence="1 3" id="KW-0853">WD repeat</keyword>
<feature type="non-terminal residue" evidence="5">
    <location>
        <position position="859"/>
    </location>
</feature>
<dbReference type="SMART" id="SM00320">
    <property type="entry name" value="WD40"/>
    <property type="match status" value="5"/>
</dbReference>
<dbReference type="PANTHER" id="PTHR19879">
    <property type="entry name" value="TRANSCRIPTION INITIATION FACTOR TFIID"/>
    <property type="match status" value="1"/>
</dbReference>
<reference evidence="5 6" key="1">
    <citation type="journal article" date="2018" name="Evol. Lett.">
        <title>Horizontal gene cluster transfer increased hallucinogenic mushroom diversity.</title>
        <authorList>
            <person name="Reynolds H.T."/>
            <person name="Vijayakumar V."/>
            <person name="Gluck-Thaler E."/>
            <person name="Korotkin H.B."/>
            <person name="Matheny P.B."/>
            <person name="Slot J.C."/>
        </authorList>
    </citation>
    <scope>NUCLEOTIDE SEQUENCE [LARGE SCALE GENOMIC DNA]</scope>
    <source>
        <strain evidence="5 6">2631</strain>
    </source>
</reference>
<dbReference type="InParanoid" id="A0A409XVN3"/>
<dbReference type="InterPro" id="IPR015943">
    <property type="entry name" value="WD40/YVTN_repeat-like_dom_sf"/>
</dbReference>
<gene>
    <name evidence="5" type="ORF">CVT25_008374</name>
</gene>
<dbReference type="PRINTS" id="PR00320">
    <property type="entry name" value="GPROTEINBRPT"/>
</dbReference>
<dbReference type="OrthoDB" id="3027122at2759"/>
<dbReference type="Proteomes" id="UP000283269">
    <property type="component" value="Unassembled WGS sequence"/>
</dbReference>
<dbReference type="InterPro" id="IPR019775">
    <property type="entry name" value="WD40_repeat_CS"/>
</dbReference>
<dbReference type="PANTHER" id="PTHR19879:SF9">
    <property type="entry name" value="TRANSCRIPTION INITIATION FACTOR TFIID SUBUNIT 5"/>
    <property type="match status" value="1"/>
</dbReference>
<feature type="repeat" description="WD" evidence="3">
    <location>
        <begin position="811"/>
        <end position="852"/>
    </location>
</feature>
<comment type="caution">
    <text evidence="5">The sequence shown here is derived from an EMBL/GenBank/DDBJ whole genome shotgun (WGS) entry which is preliminary data.</text>
</comment>
<dbReference type="InterPro" id="IPR001680">
    <property type="entry name" value="WD40_rpt"/>
</dbReference>
<dbReference type="InterPro" id="IPR036322">
    <property type="entry name" value="WD40_repeat_dom_sf"/>
</dbReference>
<dbReference type="Gene3D" id="2.130.10.10">
    <property type="entry name" value="YVTN repeat-like/Quinoprotein amine dehydrogenase"/>
    <property type="match status" value="3"/>
</dbReference>
<feature type="repeat" description="WD" evidence="3">
    <location>
        <begin position="643"/>
        <end position="684"/>
    </location>
</feature>
<evidence type="ECO:0000313" key="6">
    <source>
        <dbReference type="Proteomes" id="UP000283269"/>
    </source>
</evidence>
<name>A0A409XVN3_PSICY</name>
<feature type="repeat" description="WD" evidence="3">
    <location>
        <begin position="685"/>
        <end position="726"/>
    </location>
</feature>
<keyword evidence="2" id="KW-0677">Repeat</keyword>
<feature type="domain" description="Nephrocystin 3-like N-terminal" evidence="4">
    <location>
        <begin position="28"/>
        <end position="188"/>
    </location>
</feature>
<keyword evidence="6" id="KW-1185">Reference proteome</keyword>
<accession>A0A409XVN3</accession>
<protein>
    <recommendedName>
        <fullName evidence="4">Nephrocystin 3-like N-terminal domain-containing protein</fullName>
    </recommendedName>
</protein>
<dbReference type="Pfam" id="PF00400">
    <property type="entry name" value="WD40"/>
    <property type="match status" value="5"/>
</dbReference>
<dbReference type="PROSITE" id="PS00678">
    <property type="entry name" value="WD_REPEATS_1"/>
    <property type="match status" value="5"/>
</dbReference>
<dbReference type="STRING" id="93625.A0A409XVN3"/>
<evidence type="ECO:0000256" key="2">
    <source>
        <dbReference type="ARBA" id="ARBA00022737"/>
    </source>
</evidence>
<dbReference type="PROSITE" id="PS50294">
    <property type="entry name" value="WD_REPEATS_REGION"/>
    <property type="match status" value="5"/>
</dbReference>
<dbReference type="InterPro" id="IPR020472">
    <property type="entry name" value="WD40_PAC1"/>
</dbReference>
<dbReference type="Pfam" id="PF24883">
    <property type="entry name" value="NPHP3_N"/>
    <property type="match status" value="1"/>
</dbReference>
<evidence type="ECO:0000256" key="3">
    <source>
        <dbReference type="PROSITE-ProRule" id="PRU00221"/>
    </source>
</evidence>
<evidence type="ECO:0000313" key="5">
    <source>
        <dbReference type="EMBL" id="PPQ94781.1"/>
    </source>
</evidence>
<feature type="repeat" description="WD" evidence="3">
    <location>
        <begin position="727"/>
        <end position="768"/>
    </location>
</feature>
<dbReference type="CDD" id="cd00200">
    <property type="entry name" value="WD40"/>
    <property type="match status" value="1"/>
</dbReference>
<dbReference type="SUPFAM" id="SSF50978">
    <property type="entry name" value="WD40 repeat-like"/>
    <property type="match status" value="1"/>
</dbReference>
<dbReference type="Gene3D" id="3.40.50.300">
    <property type="entry name" value="P-loop containing nucleotide triphosphate hydrolases"/>
    <property type="match status" value="1"/>
</dbReference>
<evidence type="ECO:0000259" key="4">
    <source>
        <dbReference type="Pfam" id="PF24883"/>
    </source>
</evidence>
<dbReference type="AlphaFoldDB" id="A0A409XVN3"/>